<gene>
    <name evidence="2" type="ORF">CKO28_00100</name>
</gene>
<evidence type="ECO:0000256" key="1">
    <source>
        <dbReference type="SAM" id="MobiDB-lite"/>
    </source>
</evidence>
<protein>
    <submittedName>
        <fullName evidence="2">Uncharacterized protein</fullName>
    </submittedName>
</protein>
<sequence>MHAIIDYRLTPRADGPSIPEMEAQAKRLGRSLDSLSAAALMHVTERILQEAAALETDENGVVLDTEDADYTTGDAIADTVGQLDPDTTPVMRRLDFVTDEDAPSMTDVDDIAAALGISRDAYLSACTHSYFDLQLYAQQEADSLMTAAVDQLPDDLDERVEDLAALAPDTNELHETPAAPADRAAAHAA</sequence>
<comment type="caution">
    <text evidence="2">The sequence shown here is derived from an EMBL/GenBank/DDBJ whole genome shotgun (WGS) entry which is preliminary data.</text>
</comment>
<keyword evidence="3" id="KW-1185">Reference proteome</keyword>
<feature type="region of interest" description="Disordered" evidence="1">
    <location>
        <begin position="167"/>
        <end position="189"/>
    </location>
</feature>
<organism evidence="2 3">
    <name type="scientific">Rhodovibrio sodomensis</name>
    <dbReference type="NCBI Taxonomy" id="1088"/>
    <lineage>
        <taxon>Bacteria</taxon>
        <taxon>Pseudomonadati</taxon>
        <taxon>Pseudomonadota</taxon>
        <taxon>Alphaproteobacteria</taxon>
        <taxon>Rhodospirillales</taxon>
        <taxon>Rhodovibrionaceae</taxon>
        <taxon>Rhodovibrio</taxon>
    </lineage>
</organism>
<proteinExistence type="predicted"/>
<dbReference type="RefSeq" id="WP_200338431.1">
    <property type="nucleotide sequence ID" value="NZ_NRRL01000001.1"/>
</dbReference>
<evidence type="ECO:0000313" key="3">
    <source>
        <dbReference type="Proteomes" id="UP001296873"/>
    </source>
</evidence>
<dbReference type="EMBL" id="NRRL01000001">
    <property type="protein sequence ID" value="MBK1666440.1"/>
    <property type="molecule type" value="Genomic_DNA"/>
</dbReference>
<accession>A0ABS1DAJ6</accession>
<feature type="compositionally biased region" description="Low complexity" evidence="1">
    <location>
        <begin position="178"/>
        <end position="189"/>
    </location>
</feature>
<dbReference type="Proteomes" id="UP001296873">
    <property type="component" value="Unassembled WGS sequence"/>
</dbReference>
<name>A0ABS1DAJ6_9PROT</name>
<reference evidence="2 3" key="1">
    <citation type="journal article" date="2020" name="Microorganisms">
        <title>Osmotic Adaptation and Compatible Solute Biosynthesis of Phototrophic Bacteria as Revealed from Genome Analyses.</title>
        <authorList>
            <person name="Imhoff J.F."/>
            <person name="Rahn T."/>
            <person name="Kunzel S."/>
            <person name="Keller A."/>
            <person name="Neulinger S.C."/>
        </authorList>
    </citation>
    <scope>NUCLEOTIDE SEQUENCE [LARGE SCALE GENOMIC DNA]</scope>
    <source>
        <strain evidence="2 3">DSM 9895</strain>
    </source>
</reference>
<evidence type="ECO:0000313" key="2">
    <source>
        <dbReference type="EMBL" id="MBK1666440.1"/>
    </source>
</evidence>